<keyword evidence="3" id="KW-1185">Reference proteome</keyword>
<protein>
    <submittedName>
        <fullName evidence="2">Uncharacterized protein</fullName>
    </submittedName>
</protein>
<comment type="caution">
    <text evidence="2">The sequence shown here is derived from an EMBL/GenBank/DDBJ whole genome shotgun (WGS) entry which is preliminary data.</text>
</comment>
<evidence type="ECO:0000313" key="2">
    <source>
        <dbReference type="EMBL" id="MCD9558947.1"/>
    </source>
</evidence>
<feature type="compositionally biased region" description="Basic and acidic residues" evidence="1">
    <location>
        <begin position="85"/>
        <end position="97"/>
    </location>
</feature>
<evidence type="ECO:0000313" key="3">
    <source>
        <dbReference type="Proteomes" id="UP000823775"/>
    </source>
</evidence>
<gene>
    <name evidence="2" type="ORF">HAX54_016654</name>
</gene>
<feature type="compositionally biased region" description="Basic and acidic residues" evidence="1">
    <location>
        <begin position="14"/>
        <end position="23"/>
    </location>
</feature>
<accession>A0ABS8ULG2</accession>
<feature type="non-terminal residue" evidence="2">
    <location>
        <position position="1"/>
    </location>
</feature>
<feature type="region of interest" description="Disordered" evidence="1">
    <location>
        <begin position="1"/>
        <end position="97"/>
    </location>
</feature>
<organism evidence="2 3">
    <name type="scientific">Datura stramonium</name>
    <name type="common">Jimsonweed</name>
    <name type="synonym">Common thornapple</name>
    <dbReference type="NCBI Taxonomy" id="4076"/>
    <lineage>
        <taxon>Eukaryota</taxon>
        <taxon>Viridiplantae</taxon>
        <taxon>Streptophyta</taxon>
        <taxon>Embryophyta</taxon>
        <taxon>Tracheophyta</taxon>
        <taxon>Spermatophyta</taxon>
        <taxon>Magnoliopsida</taxon>
        <taxon>eudicotyledons</taxon>
        <taxon>Gunneridae</taxon>
        <taxon>Pentapetalae</taxon>
        <taxon>asterids</taxon>
        <taxon>lamiids</taxon>
        <taxon>Solanales</taxon>
        <taxon>Solanaceae</taxon>
        <taxon>Solanoideae</taxon>
        <taxon>Datureae</taxon>
        <taxon>Datura</taxon>
    </lineage>
</organism>
<evidence type="ECO:0000256" key="1">
    <source>
        <dbReference type="SAM" id="MobiDB-lite"/>
    </source>
</evidence>
<dbReference type="EMBL" id="JACEIK010002081">
    <property type="protein sequence ID" value="MCD9558947.1"/>
    <property type="molecule type" value="Genomic_DNA"/>
</dbReference>
<feature type="compositionally biased region" description="Basic and acidic residues" evidence="1">
    <location>
        <begin position="31"/>
        <end position="68"/>
    </location>
</feature>
<dbReference type="Proteomes" id="UP000823775">
    <property type="component" value="Unassembled WGS sequence"/>
</dbReference>
<name>A0ABS8ULG2_DATST</name>
<reference evidence="2 3" key="1">
    <citation type="journal article" date="2021" name="BMC Genomics">
        <title>Datura genome reveals duplications of psychoactive alkaloid biosynthetic genes and high mutation rate following tissue culture.</title>
        <authorList>
            <person name="Rajewski A."/>
            <person name="Carter-House D."/>
            <person name="Stajich J."/>
            <person name="Litt A."/>
        </authorList>
    </citation>
    <scope>NUCLEOTIDE SEQUENCE [LARGE SCALE GENOMIC DNA]</scope>
    <source>
        <strain evidence="2">AR-01</strain>
    </source>
</reference>
<sequence length="147" mass="16840">AQKDAQVNTNNKFDSLKNQKVESQHSPNNNETHKETTHEEEPSKTGSTNKKEAESKERRQEEKGKEGTNDIIVWDPDQEGTTAKWDNKPEQHAKSKERFLTSLSCKETNFAKEDDDTPHHVAEGLEAEMQYHGGSLWSFERFQLGNL</sequence>
<feature type="compositionally biased region" description="Polar residues" evidence="1">
    <location>
        <begin position="1"/>
        <end position="13"/>
    </location>
</feature>
<proteinExistence type="predicted"/>